<gene>
    <name evidence="2" type="ORF">g.35647</name>
</gene>
<protein>
    <submittedName>
        <fullName evidence="2">Uncharacterized protein</fullName>
    </submittedName>
</protein>
<name>A0A1B6ER35_9HEMI</name>
<dbReference type="EMBL" id="GECZ01029419">
    <property type="protein sequence ID" value="JAS40350.1"/>
    <property type="molecule type" value="Transcribed_RNA"/>
</dbReference>
<dbReference type="AlphaFoldDB" id="A0A1B6ER35"/>
<accession>A0A1B6ER35</accession>
<feature type="non-terminal residue" evidence="2">
    <location>
        <position position="1"/>
    </location>
</feature>
<feature type="region of interest" description="Disordered" evidence="1">
    <location>
        <begin position="333"/>
        <end position="364"/>
    </location>
</feature>
<reference evidence="2" key="1">
    <citation type="submission" date="2015-11" db="EMBL/GenBank/DDBJ databases">
        <title>De novo transcriptome assembly of four potential Pierce s Disease insect vectors from Arizona vineyards.</title>
        <authorList>
            <person name="Tassone E.E."/>
        </authorList>
    </citation>
    <scope>NUCLEOTIDE SEQUENCE</scope>
</reference>
<feature type="compositionally biased region" description="Basic and acidic residues" evidence="1">
    <location>
        <begin position="343"/>
        <end position="352"/>
    </location>
</feature>
<organism evidence="2">
    <name type="scientific">Cuerna arida</name>
    <dbReference type="NCBI Taxonomy" id="1464854"/>
    <lineage>
        <taxon>Eukaryota</taxon>
        <taxon>Metazoa</taxon>
        <taxon>Ecdysozoa</taxon>
        <taxon>Arthropoda</taxon>
        <taxon>Hexapoda</taxon>
        <taxon>Insecta</taxon>
        <taxon>Pterygota</taxon>
        <taxon>Neoptera</taxon>
        <taxon>Paraneoptera</taxon>
        <taxon>Hemiptera</taxon>
        <taxon>Auchenorrhyncha</taxon>
        <taxon>Membracoidea</taxon>
        <taxon>Cicadellidae</taxon>
        <taxon>Cicadellinae</taxon>
        <taxon>Proconiini</taxon>
        <taxon>Cuerna</taxon>
    </lineage>
</organism>
<sequence length="375" mass="42888">RVFSKGDCIGDASSKISNISYNNLSNKCEKVKSCTFPEGLSRRCSIQFHPANSPDTFKRRRRSPSAMSSSVRSSDSNSSRYSPNWAIAEEVRRSKSQKRSEAAYRKVLETERKLELQKMKLEMLKQKEETIAQECRALELSVDSNRGNRSPRGNQPYTIRKRAERVGNFETPIIPTEKVRSRTIYVPHFAYRDNNNELVEKEEAELTEKDFPLDENITDNYSTTEKLSKLIMVVERGLDNQAQNSKEINVKTALKSKLPVPVYTNTNRKIEQPSLGDYYSNLAQPRLNDFKPKTELVKRQCMETFRPTKKPLPHRPNQGTIGKTTRRLVTTIPKPTGMYSGKPGEKVTKPYIDDAEEPSPMPKTSSKMLCELCFC</sequence>
<evidence type="ECO:0000313" key="2">
    <source>
        <dbReference type="EMBL" id="JAS40350.1"/>
    </source>
</evidence>
<feature type="region of interest" description="Disordered" evidence="1">
    <location>
        <begin position="51"/>
        <end position="81"/>
    </location>
</feature>
<proteinExistence type="predicted"/>
<evidence type="ECO:0000256" key="1">
    <source>
        <dbReference type="SAM" id="MobiDB-lite"/>
    </source>
</evidence>
<feature type="compositionally biased region" description="Low complexity" evidence="1">
    <location>
        <begin position="64"/>
        <end position="81"/>
    </location>
</feature>